<evidence type="ECO:0000313" key="2">
    <source>
        <dbReference type="Proteomes" id="UP000280834"/>
    </source>
</evidence>
<keyword evidence="2" id="KW-1185">Reference proteome</keyword>
<reference evidence="1 2" key="2">
    <citation type="submission" date="2018-11" db="EMBL/GenBank/DDBJ databases">
        <authorList>
            <consortium name="Pathogen Informatics"/>
        </authorList>
    </citation>
    <scope>NUCLEOTIDE SEQUENCE [LARGE SCALE GENOMIC DNA]</scope>
</reference>
<gene>
    <name evidence="1" type="ORF">BTMF_LOCUS6115</name>
</gene>
<evidence type="ECO:0000313" key="1">
    <source>
        <dbReference type="EMBL" id="VDO20908.1"/>
    </source>
</evidence>
<dbReference type="AlphaFoldDB" id="A0A0R3QKA5"/>
<dbReference type="Proteomes" id="UP000280834">
    <property type="component" value="Unassembled WGS sequence"/>
</dbReference>
<organism evidence="3">
    <name type="scientific">Brugia timori</name>
    <dbReference type="NCBI Taxonomy" id="42155"/>
    <lineage>
        <taxon>Eukaryota</taxon>
        <taxon>Metazoa</taxon>
        <taxon>Ecdysozoa</taxon>
        <taxon>Nematoda</taxon>
        <taxon>Chromadorea</taxon>
        <taxon>Rhabditida</taxon>
        <taxon>Spirurina</taxon>
        <taxon>Spiruromorpha</taxon>
        <taxon>Filarioidea</taxon>
        <taxon>Onchocercidae</taxon>
        <taxon>Brugia</taxon>
    </lineage>
</organism>
<accession>A0A0R3QKA5</accession>
<evidence type="ECO:0000313" key="3">
    <source>
        <dbReference type="WBParaSite" id="BTMF_0000801601-mRNA-1"/>
    </source>
</evidence>
<reference evidence="3" key="1">
    <citation type="submission" date="2017-02" db="UniProtKB">
        <authorList>
            <consortium name="WormBaseParasite"/>
        </authorList>
    </citation>
    <scope>IDENTIFICATION</scope>
</reference>
<dbReference type="WBParaSite" id="BTMF_0000801601-mRNA-1">
    <property type="protein sequence ID" value="BTMF_0000801601-mRNA-1"/>
    <property type="gene ID" value="BTMF_0000801601"/>
</dbReference>
<proteinExistence type="predicted"/>
<name>A0A0R3QKA5_9BILA</name>
<sequence length="61" mass="6938">MDVGGGSTGSSQMETIDKEQVFEWILDLSDSSKREQALLELRYFSPVFSLTLWWALIGHKC</sequence>
<dbReference type="EMBL" id="UZAG01015500">
    <property type="protein sequence ID" value="VDO20908.1"/>
    <property type="molecule type" value="Genomic_DNA"/>
</dbReference>
<protein>
    <submittedName>
        <fullName evidence="3">Ovule protein</fullName>
    </submittedName>
</protein>